<keyword evidence="14" id="KW-1185">Reference proteome</keyword>
<keyword evidence="9" id="KW-1133">Transmembrane helix</keyword>
<protein>
    <submittedName>
        <fullName evidence="13">Probable beta-1,3-galactosyltransferase 2 isoform X1</fullName>
    </submittedName>
</protein>
<proteinExistence type="inferred from homology"/>
<keyword evidence="10" id="KW-0333">Golgi apparatus</keyword>
<gene>
    <name evidence="13" type="ORF">Tco_0801477</name>
</gene>
<keyword evidence="8" id="KW-0735">Signal-anchor</keyword>
<evidence type="ECO:0000256" key="9">
    <source>
        <dbReference type="ARBA" id="ARBA00022989"/>
    </source>
</evidence>
<evidence type="ECO:0000313" key="14">
    <source>
        <dbReference type="Proteomes" id="UP001151760"/>
    </source>
</evidence>
<evidence type="ECO:0000256" key="3">
    <source>
        <dbReference type="ARBA" id="ARBA00004922"/>
    </source>
</evidence>
<dbReference type="InterPro" id="IPR002659">
    <property type="entry name" value="Glyco_trans_31"/>
</dbReference>
<comment type="cofactor">
    <cofactor evidence="1">
        <name>Mn(2+)</name>
        <dbReference type="ChEBI" id="CHEBI:29035"/>
    </cofactor>
</comment>
<evidence type="ECO:0000256" key="6">
    <source>
        <dbReference type="ARBA" id="ARBA00022679"/>
    </source>
</evidence>
<evidence type="ECO:0000256" key="1">
    <source>
        <dbReference type="ARBA" id="ARBA00001936"/>
    </source>
</evidence>
<dbReference type="Proteomes" id="UP001151760">
    <property type="component" value="Unassembled WGS sequence"/>
</dbReference>
<keyword evidence="6" id="KW-0808">Transferase</keyword>
<sequence>MWDAESYINVDDDVHVNIATLGHTLVKHRKKKRVYIGCMKSGPVLAQKGVRYHEPEHWKFGESGNKLDVEHIDDQRLCCGTSPDCEWKAQARNICVASFDWTCSGIGRPVDRIKEVHRRCGIAVEMMKQGATTTVLSFLLSILVLPARLLALTDIIDKQTRLENYLLKCCARDCKITCQ</sequence>
<evidence type="ECO:0000256" key="11">
    <source>
        <dbReference type="ARBA" id="ARBA00023136"/>
    </source>
</evidence>
<reference evidence="13" key="1">
    <citation type="journal article" date="2022" name="Int. J. Mol. Sci.">
        <title>Draft Genome of Tanacetum Coccineum: Genomic Comparison of Closely Related Tanacetum-Family Plants.</title>
        <authorList>
            <person name="Yamashiro T."/>
            <person name="Shiraishi A."/>
            <person name="Nakayama K."/>
            <person name="Satake H."/>
        </authorList>
    </citation>
    <scope>NUCLEOTIDE SEQUENCE</scope>
</reference>
<keyword evidence="5" id="KW-0328">Glycosyltransferase</keyword>
<evidence type="ECO:0000256" key="5">
    <source>
        <dbReference type="ARBA" id="ARBA00022676"/>
    </source>
</evidence>
<keyword evidence="7" id="KW-0812">Transmembrane</keyword>
<keyword evidence="11" id="KW-0472">Membrane</keyword>
<accession>A0ABQ4ZW60</accession>
<comment type="subcellular location">
    <subcellularLocation>
        <location evidence="2">Golgi apparatus membrane</location>
        <topology evidence="2">Single-pass type II membrane protein</topology>
    </subcellularLocation>
</comment>
<dbReference type="Pfam" id="PF01762">
    <property type="entry name" value="Galactosyl_T"/>
    <property type="match status" value="1"/>
</dbReference>
<organism evidence="13 14">
    <name type="scientific">Tanacetum coccineum</name>
    <dbReference type="NCBI Taxonomy" id="301880"/>
    <lineage>
        <taxon>Eukaryota</taxon>
        <taxon>Viridiplantae</taxon>
        <taxon>Streptophyta</taxon>
        <taxon>Embryophyta</taxon>
        <taxon>Tracheophyta</taxon>
        <taxon>Spermatophyta</taxon>
        <taxon>Magnoliopsida</taxon>
        <taxon>eudicotyledons</taxon>
        <taxon>Gunneridae</taxon>
        <taxon>Pentapetalae</taxon>
        <taxon>asterids</taxon>
        <taxon>campanulids</taxon>
        <taxon>Asterales</taxon>
        <taxon>Asteraceae</taxon>
        <taxon>Asteroideae</taxon>
        <taxon>Anthemideae</taxon>
        <taxon>Anthemidinae</taxon>
        <taxon>Tanacetum</taxon>
    </lineage>
</organism>
<evidence type="ECO:0000256" key="4">
    <source>
        <dbReference type="ARBA" id="ARBA00008661"/>
    </source>
</evidence>
<name>A0ABQ4ZW60_9ASTR</name>
<reference evidence="13" key="2">
    <citation type="submission" date="2022-01" db="EMBL/GenBank/DDBJ databases">
        <authorList>
            <person name="Yamashiro T."/>
            <person name="Shiraishi A."/>
            <person name="Satake H."/>
            <person name="Nakayama K."/>
        </authorList>
    </citation>
    <scope>NUCLEOTIDE SEQUENCE</scope>
</reference>
<evidence type="ECO:0000313" key="13">
    <source>
        <dbReference type="EMBL" id="GJS94509.1"/>
    </source>
</evidence>
<comment type="pathway">
    <text evidence="3">Protein modification; protein glycosylation.</text>
</comment>
<evidence type="ECO:0000256" key="12">
    <source>
        <dbReference type="ARBA" id="ARBA00023211"/>
    </source>
</evidence>
<evidence type="ECO:0000256" key="2">
    <source>
        <dbReference type="ARBA" id="ARBA00004323"/>
    </source>
</evidence>
<dbReference type="EMBL" id="BQNB010011736">
    <property type="protein sequence ID" value="GJS94509.1"/>
    <property type="molecule type" value="Genomic_DNA"/>
</dbReference>
<comment type="similarity">
    <text evidence="4">Belongs to the glycosyltransferase 31 family.</text>
</comment>
<evidence type="ECO:0000256" key="8">
    <source>
        <dbReference type="ARBA" id="ARBA00022968"/>
    </source>
</evidence>
<evidence type="ECO:0000256" key="10">
    <source>
        <dbReference type="ARBA" id="ARBA00023034"/>
    </source>
</evidence>
<keyword evidence="12" id="KW-0464">Manganese</keyword>
<comment type="caution">
    <text evidence="13">The sequence shown here is derived from an EMBL/GenBank/DDBJ whole genome shotgun (WGS) entry which is preliminary data.</text>
</comment>
<evidence type="ECO:0000256" key="7">
    <source>
        <dbReference type="ARBA" id="ARBA00022692"/>
    </source>
</evidence>